<dbReference type="GO" id="GO:0008270">
    <property type="term" value="F:zinc ion binding"/>
    <property type="evidence" value="ECO:0007669"/>
    <property type="project" value="UniProtKB-KW"/>
</dbReference>
<dbReference type="InterPro" id="IPR013087">
    <property type="entry name" value="Znf_C2H2_type"/>
</dbReference>
<dbReference type="GO" id="GO:0005634">
    <property type="term" value="C:nucleus"/>
    <property type="evidence" value="ECO:0007669"/>
    <property type="project" value="UniProtKB-SubCell"/>
</dbReference>
<keyword evidence="12" id="KW-1185">Reference proteome</keyword>
<keyword evidence="7" id="KW-0539">Nucleus</keyword>
<feature type="compositionally biased region" description="Acidic residues" evidence="9">
    <location>
        <begin position="146"/>
        <end position="160"/>
    </location>
</feature>
<evidence type="ECO:0000256" key="8">
    <source>
        <dbReference type="PROSITE-ProRule" id="PRU00042"/>
    </source>
</evidence>
<feature type="domain" description="C2H2-type" evidence="10">
    <location>
        <begin position="42"/>
        <end position="69"/>
    </location>
</feature>
<evidence type="ECO:0000256" key="3">
    <source>
        <dbReference type="ARBA" id="ARBA00022771"/>
    </source>
</evidence>
<gene>
    <name evidence="11" type="primary">SUP</name>
    <name evidence="11" type="ORF">AXF42_Ash009762</name>
</gene>
<dbReference type="SUPFAM" id="SSF57667">
    <property type="entry name" value="beta-beta-alpha zinc fingers"/>
    <property type="match status" value="1"/>
</dbReference>
<dbReference type="Proteomes" id="UP000236161">
    <property type="component" value="Unassembled WGS sequence"/>
</dbReference>
<evidence type="ECO:0000256" key="2">
    <source>
        <dbReference type="ARBA" id="ARBA00022723"/>
    </source>
</evidence>
<dbReference type="Pfam" id="PF13912">
    <property type="entry name" value="zf-C2H2_6"/>
    <property type="match status" value="1"/>
</dbReference>
<dbReference type="SMART" id="SM00355">
    <property type="entry name" value="ZnF_C2H2"/>
    <property type="match status" value="1"/>
</dbReference>
<evidence type="ECO:0000256" key="9">
    <source>
        <dbReference type="SAM" id="MobiDB-lite"/>
    </source>
</evidence>
<evidence type="ECO:0000259" key="10">
    <source>
        <dbReference type="PROSITE" id="PS50157"/>
    </source>
</evidence>
<dbReference type="InterPro" id="IPR036236">
    <property type="entry name" value="Znf_C2H2_sf"/>
</dbReference>
<comment type="subcellular location">
    <subcellularLocation>
        <location evidence="1">Nucleus</location>
    </subcellularLocation>
</comment>
<dbReference type="PANTHER" id="PTHR45801">
    <property type="entry name" value="OS07G0101800 PROTEIN"/>
    <property type="match status" value="1"/>
</dbReference>
<dbReference type="EMBL" id="KZ451942">
    <property type="protein sequence ID" value="PKA60078.1"/>
    <property type="molecule type" value="Genomic_DNA"/>
</dbReference>
<evidence type="ECO:0000256" key="4">
    <source>
        <dbReference type="ARBA" id="ARBA00022833"/>
    </source>
</evidence>
<dbReference type="PROSITE" id="PS00028">
    <property type="entry name" value="ZINC_FINGER_C2H2_1"/>
    <property type="match status" value="1"/>
</dbReference>
<evidence type="ECO:0000256" key="1">
    <source>
        <dbReference type="ARBA" id="ARBA00004123"/>
    </source>
</evidence>
<keyword evidence="5" id="KW-0805">Transcription regulation</keyword>
<organism evidence="11 12">
    <name type="scientific">Apostasia shenzhenica</name>
    <dbReference type="NCBI Taxonomy" id="1088818"/>
    <lineage>
        <taxon>Eukaryota</taxon>
        <taxon>Viridiplantae</taxon>
        <taxon>Streptophyta</taxon>
        <taxon>Embryophyta</taxon>
        <taxon>Tracheophyta</taxon>
        <taxon>Spermatophyta</taxon>
        <taxon>Magnoliopsida</taxon>
        <taxon>Liliopsida</taxon>
        <taxon>Asparagales</taxon>
        <taxon>Orchidaceae</taxon>
        <taxon>Apostasioideae</taxon>
        <taxon>Apostasia</taxon>
    </lineage>
</organism>
<dbReference type="AlphaFoldDB" id="A0A2I0AX08"/>
<keyword evidence="4" id="KW-0862">Zinc</keyword>
<reference evidence="11 12" key="1">
    <citation type="journal article" date="2017" name="Nature">
        <title>The Apostasia genome and the evolution of orchids.</title>
        <authorList>
            <person name="Zhang G.Q."/>
            <person name="Liu K.W."/>
            <person name="Li Z."/>
            <person name="Lohaus R."/>
            <person name="Hsiao Y.Y."/>
            <person name="Niu S.C."/>
            <person name="Wang J.Y."/>
            <person name="Lin Y.C."/>
            <person name="Xu Q."/>
            <person name="Chen L.J."/>
            <person name="Yoshida K."/>
            <person name="Fujiwara S."/>
            <person name="Wang Z.W."/>
            <person name="Zhang Y.Q."/>
            <person name="Mitsuda N."/>
            <person name="Wang M."/>
            <person name="Liu G.H."/>
            <person name="Pecoraro L."/>
            <person name="Huang H.X."/>
            <person name="Xiao X.J."/>
            <person name="Lin M."/>
            <person name="Wu X.Y."/>
            <person name="Wu W.L."/>
            <person name="Chen Y.Y."/>
            <person name="Chang S.B."/>
            <person name="Sakamoto S."/>
            <person name="Ohme-Takagi M."/>
            <person name="Yagi M."/>
            <person name="Zeng S.J."/>
            <person name="Shen C.Y."/>
            <person name="Yeh C.M."/>
            <person name="Luo Y.B."/>
            <person name="Tsai W.C."/>
            <person name="Van de Peer Y."/>
            <person name="Liu Z.J."/>
        </authorList>
    </citation>
    <scope>NUCLEOTIDE SEQUENCE [LARGE SCALE GENOMIC DNA]</scope>
    <source>
        <strain evidence="12">cv. Shenzhen</strain>
        <tissue evidence="11">Stem</tissue>
    </source>
</reference>
<evidence type="ECO:0000256" key="5">
    <source>
        <dbReference type="ARBA" id="ARBA00023015"/>
    </source>
</evidence>
<protein>
    <submittedName>
        <fullName evidence="11">Transcriptional regulator SUPERMAN</fullName>
    </submittedName>
</protein>
<keyword evidence="2" id="KW-0479">Metal-binding</keyword>
<proteinExistence type="predicted"/>
<accession>A0A2I0AX08</accession>
<feature type="region of interest" description="Disordered" evidence="9">
    <location>
        <begin position="128"/>
        <end position="167"/>
    </location>
</feature>
<dbReference type="OrthoDB" id="1708403at2759"/>
<evidence type="ECO:0000313" key="12">
    <source>
        <dbReference type="Proteomes" id="UP000236161"/>
    </source>
</evidence>
<dbReference type="Gene3D" id="3.30.160.60">
    <property type="entry name" value="Classic Zinc Finger"/>
    <property type="match status" value="1"/>
</dbReference>
<sequence length="167" mass="18048">MSSWSFYGGAAADAGDDESWEVRAFAADTASGLGTTWPPRFYNCSFCHREFRSAQALGGHMNVHRRDRARLQQLRPPSPQAILPSPEICLLHPAAGPAHPPFPPPMHVRYNLRAASIGFGSPAANEEESSLLEKVGLSGSSSDRSGEDDNGGDSMVEDLDLELRLGR</sequence>
<dbReference type="InterPro" id="IPR052426">
    <property type="entry name" value="Plant_dev_regulator"/>
</dbReference>
<name>A0A2I0AX08_9ASPA</name>
<evidence type="ECO:0000313" key="11">
    <source>
        <dbReference type="EMBL" id="PKA60078.1"/>
    </source>
</evidence>
<dbReference type="PROSITE" id="PS50157">
    <property type="entry name" value="ZINC_FINGER_C2H2_2"/>
    <property type="match status" value="1"/>
</dbReference>
<keyword evidence="6" id="KW-0804">Transcription</keyword>
<evidence type="ECO:0000256" key="7">
    <source>
        <dbReference type="ARBA" id="ARBA00023242"/>
    </source>
</evidence>
<dbReference type="STRING" id="1088818.A0A2I0AX08"/>
<dbReference type="PANTHER" id="PTHR45801:SF107">
    <property type="entry name" value="TRANSCRIPTIONAL REGULATOR SUPERMAN-LIKE"/>
    <property type="match status" value="1"/>
</dbReference>
<keyword evidence="3 8" id="KW-0863">Zinc-finger</keyword>
<evidence type="ECO:0000256" key="6">
    <source>
        <dbReference type="ARBA" id="ARBA00023163"/>
    </source>
</evidence>